<evidence type="ECO:0000313" key="1">
    <source>
        <dbReference type="EMBL" id="GME52963.1"/>
    </source>
</evidence>
<protein>
    <submittedName>
        <fullName evidence="1">Methyltransferase domain-containing protein</fullName>
    </submittedName>
</protein>
<evidence type="ECO:0000313" key="2">
    <source>
        <dbReference type="Proteomes" id="UP001165186"/>
    </source>
</evidence>
<keyword evidence="2" id="KW-1185">Reference proteome</keyword>
<dbReference type="EMBL" id="BSXG01000194">
    <property type="protein sequence ID" value="GME52963.1"/>
    <property type="molecule type" value="Genomic_DNA"/>
</dbReference>
<keyword evidence="1" id="KW-0489">Methyltransferase</keyword>
<dbReference type="Proteomes" id="UP001165186">
    <property type="component" value="Unassembled WGS sequence"/>
</dbReference>
<gene>
    <name evidence="1" type="primary">g6369</name>
    <name evidence="1" type="ORF">NpPPO83_00006369</name>
</gene>
<proteinExistence type="predicted"/>
<name>A0ACB5SQB8_9PEZI</name>
<accession>A0ACB5SQB8</accession>
<reference evidence="1" key="1">
    <citation type="submission" date="2024-09" db="EMBL/GenBank/DDBJ databases">
        <title>Draft Genome Sequences of Neofusicoccum parvum.</title>
        <authorList>
            <person name="Ashida A."/>
            <person name="Camagna M."/>
            <person name="Tanaka A."/>
            <person name="Takemoto D."/>
        </authorList>
    </citation>
    <scope>NUCLEOTIDE SEQUENCE</scope>
    <source>
        <strain evidence="1">PPO83</strain>
    </source>
</reference>
<keyword evidence="1" id="KW-0808">Transferase</keyword>
<organism evidence="1 2">
    <name type="scientific">Neofusicoccum parvum</name>
    <dbReference type="NCBI Taxonomy" id="310453"/>
    <lineage>
        <taxon>Eukaryota</taxon>
        <taxon>Fungi</taxon>
        <taxon>Dikarya</taxon>
        <taxon>Ascomycota</taxon>
        <taxon>Pezizomycotina</taxon>
        <taxon>Dothideomycetes</taxon>
        <taxon>Dothideomycetes incertae sedis</taxon>
        <taxon>Botryosphaeriales</taxon>
        <taxon>Botryosphaeriaceae</taxon>
        <taxon>Neofusicoccum</taxon>
    </lineage>
</organism>
<comment type="caution">
    <text evidence="1">The sequence shown here is derived from an EMBL/GenBank/DDBJ whole genome shotgun (WGS) entry which is preliminary data.</text>
</comment>
<sequence>MCGAEPQAQGLQNIEVDAGFETDSALGSVDEQLSAYSQSLTSSVTAYPVEHGRRYHAYKDGSYFMPNDESEQDRLDLMHHLLMITLDRKLYLAPLKEENLKRILDVGTGTGIWAIEMADRFPNAEVLGNDLSPVQPSWVPPNVKFEVDDIEAPWTYSRPFDFIFARYLDGAISDWPGLVQNMFSKTRPGGWVELQGFDAEYKSDDNSLRPDSQLHKFVNTIDEGCTKLGKHLFTGPKFSGLLKDAGFTNIRVQTYKIPMGPWPKDKKMKEIGTVNLIQYLEGMEAFSYRLLISVLGWKLEEVQVFNAKVTQEIKSKTVHAYYIFYVAYGQKPEEEEE</sequence>